<name>A0ABX6P0A7_9BURK</name>
<organism evidence="2 3">
    <name type="scientific">Ramlibacter terrae</name>
    <dbReference type="NCBI Taxonomy" id="2732511"/>
    <lineage>
        <taxon>Bacteria</taxon>
        <taxon>Pseudomonadati</taxon>
        <taxon>Pseudomonadota</taxon>
        <taxon>Betaproteobacteria</taxon>
        <taxon>Burkholderiales</taxon>
        <taxon>Comamonadaceae</taxon>
        <taxon>Ramlibacter</taxon>
    </lineage>
</organism>
<dbReference type="Gene3D" id="2.60.40.3440">
    <property type="match status" value="9"/>
</dbReference>
<dbReference type="InterPro" id="IPR010221">
    <property type="entry name" value="VCBS_dom"/>
</dbReference>
<dbReference type="Pfam" id="PF17963">
    <property type="entry name" value="Big_9"/>
    <property type="match status" value="9"/>
</dbReference>
<dbReference type="EMBL" id="CP053418">
    <property type="protein sequence ID" value="QJW83475.1"/>
    <property type="molecule type" value="Genomic_DNA"/>
</dbReference>
<evidence type="ECO:0000313" key="2">
    <source>
        <dbReference type="EMBL" id="QJW83475.1"/>
    </source>
</evidence>
<protein>
    <submittedName>
        <fullName evidence="2">Tandem-95 repeat protein</fullName>
    </submittedName>
</protein>
<feature type="compositionally biased region" description="Polar residues" evidence="1">
    <location>
        <begin position="917"/>
        <end position="933"/>
    </location>
</feature>
<dbReference type="NCBIfam" id="TIGR01965">
    <property type="entry name" value="VCBS_repeat"/>
    <property type="match status" value="2"/>
</dbReference>
<keyword evidence="3" id="KW-1185">Reference proteome</keyword>
<feature type="compositionally biased region" description="Low complexity" evidence="1">
    <location>
        <begin position="897"/>
        <end position="915"/>
    </location>
</feature>
<evidence type="ECO:0000256" key="1">
    <source>
        <dbReference type="SAM" id="MobiDB-lite"/>
    </source>
</evidence>
<evidence type="ECO:0000313" key="3">
    <source>
        <dbReference type="Proteomes" id="UP000500826"/>
    </source>
</evidence>
<reference evidence="2 3" key="2">
    <citation type="submission" date="2020-05" db="EMBL/GenBank/DDBJ databases">
        <authorList>
            <person name="Khan S.A."/>
            <person name="Jeon C.O."/>
            <person name="Chun B.H."/>
        </authorList>
    </citation>
    <scope>NUCLEOTIDE SEQUENCE [LARGE SCALE GENOMIC DNA]</scope>
    <source>
        <strain evidence="2 3">H242</strain>
    </source>
</reference>
<sequence length="933" mass="91677">MTDNTGATSTQVITVNVGTVVDIADDVASTAEDTAVITAVRGNDSFEGTPTITAVTNGAHGTVTVIDAAAGTVQYTPDANWHGTDTYTYTVTSGGVTETATVTVTVTPVNDNAVFTGTTTGTTAEDGAAITGTLNATDVDGMTTAGYTVTGVAAHGTASINAAGARTYTPAADYNGTDSFTVTVTDNAGNTTTQVISLTVTAVADIVADAVTVAEDGTVTSGLLGNDTFEGTPTITAVSQGAHGTVTIVDAAAGTVLYTPNPNYNGADSYTYTVTSGGVTETATVTVSVTAVDDATAFGGTTLGSGNEDAGAITGILTATDSADGMGAPAFAVTGNPAHGTATIDPTSGTWRYTPVADYNGTDSFTVTVVDDAGNASTQVIGLTVNAVADVTNNAATVLEDGSVTTNVLANDTFEGPSPTVTAVTNGANGTVTIVDADAGTIRYTPNANFNGTDTYTYTVTSGGVTETATVTVTVSPVNDATSFGGATSGSGNEDAGPITGTLTVADADGIAAPAFTVTANAAHGTASINASGAWTYTPAADYNGPDSFTVRVTDNTGATSTQVITVNVGTVVDIADDVASTAEDTAVITAVRGNDSFEGATPTITAVTNGAHGTVTVIDAAAGTVQYTPDANWHGTDTYTYTVTSGGVTETATVTVTVTPVNDNAVFTGTTSGTTAEDGAAITGTLNATDVDGMTTAGYSVTGVAAHGTASIDAAGAWTYVPAADYNGTDSFTVTVTDNAGNTTTQVISLTVTAVADIAGDAVTVAEDGTVTTGLLGNDTFEGTPTITAVSRGAHGTVTIVDAAAGTVLYTPNANYNGPDSYTYTVTSGGVTETATVTVNVTPVDDATTFGGASGTGNEDAGAITGTLTVADADGITTPAFTVVGNPAHGSATVNAATGAGPTRRPPTTTGPTPSLFASPTTPATSPRRSSA</sequence>
<feature type="region of interest" description="Disordered" evidence="1">
    <location>
        <begin position="894"/>
        <end position="933"/>
    </location>
</feature>
<dbReference type="Proteomes" id="UP000500826">
    <property type="component" value="Chromosome"/>
</dbReference>
<gene>
    <name evidence="2" type="ORF">HK414_02875</name>
</gene>
<dbReference type="NCBIfam" id="NF012211">
    <property type="entry name" value="tand_rpt_95"/>
    <property type="match status" value="9"/>
</dbReference>
<accession>A0ABX6P0A7</accession>
<proteinExistence type="predicted"/>
<reference evidence="2 3" key="1">
    <citation type="submission" date="2020-05" db="EMBL/GenBank/DDBJ databases">
        <title>Ramlibacter rhizophilus sp. nov., isolated from rhizosphere soil of national flower Mugunghwa from South Korea.</title>
        <authorList>
            <person name="Zheng-Fei Y."/>
            <person name="Huan T."/>
        </authorList>
    </citation>
    <scope>NUCLEOTIDE SEQUENCE [LARGE SCALE GENOMIC DNA]</scope>
    <source>
        <strain evidence="2 3">H242</strain>
    </source>
</reference>